<dbReference type="Pfam" id="PF01391">
    <property type="entry name" value="Collagen"/>
    <property type="match status" value="1"/>
</dbReference>
<gene>
    <name evidence="2" type="ORF">K8352_07765</name>
</gene>
<dbReference type="PANTHER" id="PTHR24637:SF417">
    <property type="entry name" value="COL_CUTICLE_N DOMAIN-CONTAINING PROTEIN"/>
    <property type="match status" value="1"/>
</dbReference>
<feature type="region of interest" description="Disordered" evidence="1">
    <location>
        <begin position="33"/>
        <end position="138"/>
    </location>
</feature>
<organism evidence="2 3">
    <name type="scientific">Cerina litoralis</name>
    <dbReference type="NCBI Taxonomy" id="2874477"/>
    <lineage>
        <taxon>Bacteria</taxon>
        <taxon>Pseudomonadati</taxon>
        <taxon>Bacteroidota</taxon>
        <taxon>Flavobacteriia</taxon>
        <taxon>Flavobacteriales</taxon>
        <taxon>Flavobacteriaceae</taxon>
        <taxon>Cerina</taxon>
    </lineage>
</organism>
<comment type="caution">
    <text evidence="2">The sequence shown here is derived from an EMBL/GenBank/DDBJ whole genome shotgun (WGS) entry which is preliminary data.</text>
</comment>
<protein>
    <submittedName>
        <fullName evidence="2">Uncharacterized protein</fullName>
    </submittedName>
</protein>
<keyword evidence="3" id="KW-1185">Reference proteome</keyword>
<dbReference type="EMBL" id="JAIRBC010000009">
    <property type="protein sequence ID" value="MCG2460639.1"/>
    <property type="molecule type" value="Genomic_DNA"/>
</dbReference>
<evidence type="ECO:0000313" key="3">
    <source>
        <dbReference type="Proteomes" id="UP001200642"/>
    </source>
</evidence>
<proteinExistence type="predicted"/>
<accession>A0AAE3EUR4</accession>
<evidence type="ECO:0000256" key="1">
    <source>
        <dbReference type="SAM" id="MobiDB-lite"/>
    </source>
</evidence>
<dbReference type="AlphaFoldDB" id="A0AAE3EUR4"/>
<dbReference type="RefSeq" id="WP_317901783.1">
    <property type="nucleotide sequence ID" value="NZ_JAIRBC010000009.1"/>
</dbReference>
<sequence length="282" mass="29434">MKTHTRIIANCLLTAAFVLTSCSVDDGADGLMGPKGNKGEQGIKGDQGEKGDPGADGQDGADGKDGLNGADGQNGVDGKDGLDGADGQNGVDGKDGLDGIDGQDGVDGKDGLDGIDGQDGVDGKDGLDGIDGQDGADGKDATVVASSWISLIEDDFVSSSKSIGYGYTYDTSYATTLLTQEALDQDVILVYLKLNTGQIVQMPYVYNSDDHAAVAYTAILSLNSLGINVTPSYDLDYIGLIEPLEISVRFVIIPATALTAKAYPKDFKKMTYNEVMSYFNLR</sequence>
<name>A0AAE3EUR4_9FLAO</name>
<reference evidence="2" key="1">
    <citation type="submission" date="2023-02" db="EMBL/GenBank/DDBJ databases">
        <title>Genome of Flavobacteriaceae gen. nov. sp. strain F89.</title>
        <authorList>
            <person name="Wang Y."/>
        </authorList>
    </citation>
    <scope>NUCLEOTIDE SEQUENCE</scope>
    <source>
        <strain evidence="2">F89</strain>
    </source>
</reference>
<evidence type="ECO:0000313" key="2">
    <source>
        <dbReference type="EMBL" id="MCG2460639.1"/>
    </source>
</evidence>
<dbReference type="Proteomes" id="UP001200642">
    <property type="component" value="Unassembled WGS sequence"/>
</dbReference>
<dbReference type="PANTHER" id="PTHR24637">
    <property type="entry name" value="COLLAGEN"/>
    <property type="match status" value="1"/>
</dbReference>
<dbReference type="InterPro" id="IPR008160">
    <property type="entry name" value="Collagen"/>
</dbReference>
<dbReference type="PROSITE" id="PS51257">
    <property type="entry name" value="PROKAR_LIPOPROTEIN"/>
    <property type="match status" value="1"/>
</dbReference>
<feature type="compositionally biased region" description="Basic and acidic residues" evidence="1">
    <location>
        <begin position="37"/>
        <end position="53"/>
    </location>
</feature>